<gene>
    <name evidence="8" type="ORF">A3H78_03390</name>
</gene>
<keyword evidence="6" id="KW-0694">RNA-binding</keyword>
<comment type="caution">
    <text evidence="8">The sequence shown here is derived from an EMBL/GenBank/DDBJ whole genome shotgun (WGS) entry which is preliminary data.</text>
</comment>
<keyword evidence="6" id="KW-0699">rRNA-binding</keyword>
<protein>
    <recommendedName>
        <fullName evidence="3 4">50S ribosomal protein L6</fullName>
    </recommendedName>
</protein>
<dbReference type="PRINTS" id="PR00059">
    <property type="entry name" value="RIBOSOMALL6"/>
</dbReference>
<dbReference type="InterPro" id="IPR020040">
    <property type="entry name" value="Ribosomal_uL6_a/b-dom"/>
</dbReference>
<organism evidence="8 9">
    <name type="scientific">Candidatus Roizmanbacteria bacterium RIFCSPLOWO2_02_FULL_36_11</name>
    <dbReference type="NCBI Taxonomy" id="1802071"/>
    <lineage>
        <taxon>Bacteria</taxon>
        <taxon>Candidatus Roizmaniibacteriota</taxon>
    </lineage>
</organism>
<accession>A0A1F7JCI2</accession>
<evidence type="ECO:0000256" key="3">
    <source>
        <dbReference type="ARBA" id="ARBA00035454"/>
    </source>
</evidence>
<dbReference type="PIRSF" id="PIRSF002162">
    <property type="entry name" value="Ribosomal_L6"/>
    <property type="match status" value="1"/>
</dbReference>
<keyword evidence="1 5" id="KW-0689">Ribosomal protein</keyword>
<dbReference type="EMBL" id="MGAV01000021">
    <property type="protein sequence ID" value="OGK53321.1"/>
    <property type="molecule type" value="Genomic_DNA"/>
</dbReference>
<comment type="similarity">
    <text evidence="5">Belongs to the universal ribosomal protein uL6 family.</text>
</comment>
<feature type="domain" description="Large ribosomal subunit protein uL6 alpha-beta" evidence="7">
    <location>
        <begin position="13"/>
        <end position="78"/>
    </location>
</feature>
<evidence type="ECO:0000313" key="9">
    <source>
        <dbReference type="Proteomes" id="UP000177418"/>
    </source>
</evidence>
<evidence type="ECO:0000256" key="2">
    <source>
        <dbReference type="ARBA" id="ARBA00023274"/>
    </source>
</evidence>
<evidence type="ECO:0000256" key="4">
    <source>
        <dbReference type="NCBIfam" id="TIGR03654"/>
    </source>
</evidence>
<dbReference type="PANTHER" id="PTHR11655:SF14">
    <property type="entry name" value="LARGE RIBOSOMAL SUBUNIT PROTEIN UL6M"/>
    <property type="match status" value="1"/>
</dbReference>
<dbReference type="GO" id="GO:0019843">
    <property type="term" value="F:rRNA binding"/>
    <property type="evidence" value="ECO:0007669"/>
    <property type="project" value="UniProtKB-UniRule"/>
</dbReference>
<dbReference type="PANTHER" id="PTHR11655">
    <property type="entry name" value="60S/50S RIBOSOMAL PROTEIN L6/L9"/>
    <property type="match status" value="1"/>
</dbReference>
<dbReference type="PROSITE" id="PS00525">
    <property type="entry name" value="RIBOSOMAL_L6_1"/>
    <property type="match status" value="1"/>
</dbReference>
<evidence type="ECO:0000256" key="6">
    <source>
        <dbReference type="RuleBase" id="RU003870"/>
    </source>
</evidence>
<dbReference type="InterPro" id="IPR036789">
    <property type="entry name" value="Ribosomal_uL6-like_a/b-dom_sf"/>
</dbReference>
<evidence type="ECO:0000256" key="1">
    <source>
        <dbReference type="ARBA" id="ARBA00022980"/>
    </source>
</evidence>
<dbReference type="Pfam" id="PF00347">
    <property type="entry name" value="Ribosomal_L6"/>
    <property type="match status" value="2"/>
</dbReference>
<comment type="function">
    <text evidence="6">This protein binds to the 23S rRNA, and is important in its secondary structure. It is located near the subunit interface in the base of the L7/L12 stalk, and near the tRNA binding site of the peptidyltransferase center.</text>
</comment>
<dbReference type="Gene3D" id="3.90.930.12">
    <property type="entry name" value="Ribosomal protein L6, alpha-beta domain"/>
    <property type="match status" value="2"/>
</dbReference>
<dbReference type="InterPro" id="IPR000702">
    <property type="entry name" value="Ribosomal_uL6-like"/>
</dbReference>
<evidence type="ECO:0000256" key="5">
    <source>
        <dbReference type="RuleBase" id="RU003869"/>
    </source>
</evidence>
<dbReference type="NCBIfam" id="TIGR03654">
    <property type="entry name" value="L6_bact"/>
    <property type="match status" value="1"/>
</dbReference>
<dbReference type="AlphaFoldDB" id="A0A1F7JCI2"/>
<dbReference type="Proteomes" id="UP000177418">
    <property type="component" value="Unassembled WGS sequence"/>
</dbReference>
<sequence>MSKIGEMPISIESVEIKIDDNQVEVKGSEGVLTLTLSKEISVEKKDQQLILKRLSKEKKAKALHGLYRALIQNAVLGVVKPWEKRLEVVGTGYKVKLQGEDLIFEVGFSHPVIFKSVPGIKFSVEGSNKIAVKGCDKQIVGQVAQKIREIKDPDPYKGKGLRYDGEKIKLKPGKKAKTVGVGAK</sequence>
<dbReference type="GO" id="GO:0003735">
    <property type="term" value="F:structural constituent of ribosome"/>
    <property type="evidence" value="ECO:0007669"/>
    <property type="project" value="UniProtKB-UniRule"/>
</dbReference>
<dbReference type="InterPro" id="IPR019906">
    <property type="entry name" value="Ribosomal_uL6_bac-type"/>
</dbReference>
<evidence type="ECO:0000259" key="7">
    <source>
        <dbReference type="Pfam" id="PF00347"/>
    </source>
</evidence>
<proteinExistence type="inferred from homology"/>
<dbReference type="InterPro" id="IPR002358">
    <property type="entry name" value="Ribosomal_uL6_CS"/>
</dbReference>
<keyword evidence="2 5" id="KW-0687">Ribonucleoprotein</keyword>
<reference evidence="8 9" key="1">
    <citation type="journal article" date="2016" name="Nat. Commun.">
        <title>Thousands of microbial genomes shed light on interconnected biogeochemical processes in an aquifer system.</title>
        <authorList>
            <person name="Anantharaman K."/>
            <person name="Brown C.T."/>
            <person name="Hug L.A."/>
            <person name="Sharon I."/>
            <person name="Castelle C.J."/>
            <person name="Probst A.J."/>
            <person name="Thomas B.C."/>
            <person name="Singh A."/>
            <person name="Wilkins M.J."/>
            <person name="Karaoz U."/>
            <person name="Brodie E.L."/>
            <person name="Williams K.H."/>
            <person name="Hubbard S.S."/>
            <person name="Banfield J.F."/>
        </authorList>
    </citation>
    <scope>NUCLEOTIDE SEQUENCE [LARGE SCALE GENOMIC DNA]</scope>
</reference>
<dbReference type="GO" id="GO:0002181">
    <property type="term" value="P:cytoplasmic translation"/>
    <property type="evidence" value="ECO:0007669"/>
    <property type="project" value="TreeGrafter"/>
</dbReference>
<dbReference type="GO" id="GO:0022625">
    <property type="term" value="C:cytosolic large ribosomal subunit"/>
    <property type="evidence" value="ECO:0007669"/>
    <property type="project" value="UniProtKB-UniRule"/>
</dbReference>
<feature type="domain" description="Large ribosomal subunit protein uL6 alpha-beta" evidence="7">
    <location>
        <begin position="89"/>
        <end position="163"/>
    </location>
</feature>
<name>A0A1F7JCI2_9BACT</name>
<evidence type="ECO:0000313" key="8">
    <source>
        <dbReference type="EMBL" id="OGK53321.1"/>
    </source>
</evidence>
<dbReference type="SUPFAM" id="SSF56053">
    <property type="entry name" value="Ribosomal protein L6"/>
    <property type="match status" value="2"/>
</dbReference>